<organism evidence="5 6">
    <name type="scientific">Natronocella acetinitrilica</name>
    <dbReference type="NCBI Taxonomy" id="414046"/>
    <lineage>
        <taxon>Bacteria</taxon>
        <taxon>Pseudomonadati</taxon>
        <taxon>Pseudomonadota</taxon>
        <taxon>Gammaproteobacteria</taxon>
        <taxon>Chromatiales</taxon>
        <taxon>Ectothiorhodospiraceae</taxon>
        <taxon>Natronocella</taxon>
    </lineage>
</organism>
<evidence type="ECO:0000256" key="2">
    <source>
        <dbReference type="ARBA" id="ARBA00022803"/>
    </source>
</evidence>
<evidence type="ECO:0000313" key="6">
    <source>
        <dbReference type="Proteomes" id="UP001205843"/>
    </source>
</evidence>
<dbReference type="InterPro" id="IPR019734">
    <property type="entry name" value="TPR_rpt"/>
</dbReference>
<keyword evidence="1" id="KW-0677">Repeat</keyword>
<keyword evidence="4" id="KW-1133">Transmembrane helix</keyword>
<comment type="caution">
    <text evidence="5">The sequence shown here is derived from an EMBL/GenBank/DDBJ whole genome shotgun (WGS) entry which is preliminary data.</text>
</comment>
<dbReference type="PANTHER" id="PTHR44858:SF1">
    <property type="entry name" value="UDP-N-ACETYLGLUCOSAMINE--PEPTIDE N-ACETYLGLUCOSAMINYLTRANSFERASE SPINDLY-RELATED"/>
    <property type="match status" value="1"/>
</dbReference>
<feature type="repeat" description="TPR" evidence="3">
    <location>
        <begin position="38"/>
        <end position="71"/>
    </location>
</feature>
<protein>
    <submittedName>
        <fullName evidence="5">Tetratricopeptide (TPR) repeat protein</fullName>
    </submittedName>
</protein>
<evidence type="ECO:0000256" key="3">
    <source>
        <dbReference type="PROSITE-ProRule" id="PRU00339"/>
    </source>
</evidence>
<dbReference type="InterPro" id="IPR050498">
    <property type="entry name" value="Ycf3"/>
</dbReference>
<dbReference type="EMBL" id="JALJXV010000004">
    <property type="protein sequence ID" value="MCP1674761.1"/>
    <property type="molecule type" value="Genomic_DNA"/>
</dbReference>
<feature type="transmembrane region" description="Helical" evidence="4">
    <location>
        <begin position="7"/>
        <end position="27"/>
    </location>
</feature>
<dbReference type="Pfam" id="PF13432">
    <property type="entry name" value="TPR_16"/>
    <property type="match status" value="1"/>
</dbReference>
<accession>A0AAE3G2T9</accession>
<keyword evidence="4" id="KW-0812">Transmembrane</keyword>
<keyword evidence="6" id="KW-1185">Reference proteome</keyword>
<gene>
    <name evidence="5" type="ORF">J2T57_001899</name>
</gene>
<dbReference type="RefSeq" id="WP_253477127.1">
    <property type="nucleotide sequence ID" value="NZ_JALJXV010000004.1"/>
</dbReference>
<proteinExistence type="predicted"/>
<keyword evidence="4" id="KW-0472">Membrane</keyword>
<evidence type="ECO:0000256" key="4">
    <source>
        <dbReference type="SAM" id="Phobius"/>
    </source>
</evidence>
<dbReference type="PROSITE" id="PS50005">
    <property type="entry name" value="TPR"/>
    <property type="match status" value="3"/>
</dbReference>
<evidence type="ECO:0000256" key="1">
    <source>
        <dbReference type="ARBA" id="ARBA00022737"/>
    </source>
</evidence>
<dbReference type="SMART" id="SM00028">
    <property type="entry name" value="TPR"/>
    <property type="match status" value="3"/>
</dbReference>
<dbReference type="Gene3D" id="1.25.40.10">
    <property type="entry name" value="Tetratricopeptide repeat domain"/>
    <property type="match status" value="1"/>
</dbReference>
<keyword evidence="2 3" id="KW-0802">TPR repeat</keyword>
<reference evidence="5" key="1">
    <citation type="submission" date="2022-03" db="EMBL/GenBank/DDBJ databases">
        <title>Genomic Encyclopedia of Type Strains, Phase III (KMG-III): the genomes of soil and plant-associated and newly described type strains.</title>
        <authorList>
            <person name="Whitman W."/>
        </authorList>
    </citation>
    <scope>NUCLEOTIDE SEQUENCE</scope>
    <source>
        <strain evidence="5">ANL 6-2</strain>
    </source>
</reference>
<feature type="repeat" description="TPR" evidence="3">
    <location>
        <begin position="106"/>
        <end position="139"/>
    </location>
</feature>
<feature type="repeat" description="TPR" evidence="3">
    <location>
        <begin position="72"/>
        <end position="105"/>
    </location>
</feature>
<name>A0AAE3G2T9_9GAMM</name>
<sequence length="194" mass="22275">MEANRTYRILMVIAVSLTLAWVAWSIWDGMLQRGGGPGDMAYHAANQAFEQQNYERAIREYNRALEQNPEHVAAMRGLANATMMAGDYERAEGYFDAAIDMDPEFAGTYANRGILRDRMGEHRQALTDYEFAMALDPSVTEGPGWLTRFFRLQPDPPPTIADRAAYLRYQFTLPEDQRRLSDPERDGEQRPYRL</sequence>
<dbReference type="PANTHER" id="PTHR44858">
    <property type="entry name" value="TETRATRICOPEPTIDE REPEAT PROTEIN 6"/>
    <property type="match status" value="1"/>
</dbReference>
<dbReference type="Proteomes" id="UP001205843">
    <property type="component" value="Unassembled WGS sequence"/>
</dbReference>
<dbReference type="InterPro" id="IPR011990">
    <property type="entry name" value="TPR-like_helical_dom_sf"/>
</dbReference>
<evidence type="ECO:0000313" key="5">
    <source>
        <dbReference type="EMBL" id="MCP1674761.1"/>
    </source>
</evidence>
<dbReference type="AlphaFoldDB" id="A0AAE3G2T9"/>
<dbReference type="SUPFAM" id="SSF48452">
    <property type="entry name" value="TPR-like"/>
    <property type="match status" value="1"/>
</dbReference>